<dbReference type="KEGG" id="vnx:VNE69_10085"/>
<evidence type="ECO:0000313" key="2">
    <source>
        <dbReference type="EMBL" id="WUR04742.1"/>
    </source>
</evidence>
<reference evidence="1" key="1">
    <citation type="journal article" date="2024" name="BMC Genomics">
        <title>Functional annotation of a divergent genome using sequence and structure-based similarity.</title>
        <authorList>
            <person name="Svedberg D."/>
            <person name="Winiger R.R."/>
            <person name="Berg A."/>
            <person name="Sharma H."/>
            <person name="Tellgren-Roth C."/>
            <person name="Debrunner-Vossbrinck B.A."/>
            <person name="Vossbrinck C.R."/>
            <person name="Barandun J."/>
        </authorList>
    </citation>
    <scope>NUCLEOTIDE SEQUENCE</scope>
    <source>
        <strain evidence="1">Illinois isolate</strain>
    </source>
</reference>
<proteinExistence type="predicted"/>
<dbReference type="RefSeq" id="XP_065330879.1">
    <property type="nucleotide sequence ID" value="XM_065474807.1"/>
</dbReference>
<evidence type="ECO:0000313" key="3">
    <source>
        <dbReference type="Proteomes" id="UP001334084"/>
    </source>
</evidence>
<gene>
    <name evidence="1" type="ORF">VNE69_10085</name>
    <name evidence="2" type="ORF">VNE69_10093</name>
</gene>
<keyword evidence="3" id="KW-1185">Reference proteome</keyword>
<protein>
    <submittedName>
        <fullName evidence="1">Uncharacterized protein</fullName>
    </submittedName>
</protein>
<sequence length="169" mass="20040">MCSHLQTEDGFCINCGIQITTLNLVDSYTPVNHHTKSQKHIYLLNKLLHTFNISEFKPNILHEYNTKAFSFRHSMKDKLLLCTYKVLRDSSYPITFSDVEKYSPKIKSKWFKEYKYIPYSKAYIRNLLDRFGQNISCTNLQEVMSYVEKYSNKPMEKVIQKFLINKKSV</sequence>
<evidence type="ECO:0000313" key="1">
    <source>
        <dbReference type="EMBL" id="WUR04734.1"/>
    </source>
</evidence>
<name>A0AAX4JFH6_9MICR</name>
<dbReference type="AlphaFoldDB" id="A0AAX4JFH6"/>
<accession>A0AAX4JFH6</accession>
<dbReference type="GeneID" id="90542567"/>
<dbReference type="EMBL" id="CP142735">
    <property type="protein sequence ID" value="WUR04734.1"/>
    <property type="molecule type" value="Genomic_DNA"/>
</dbReference>
<dbReference type="EMBL" id="CP142735">
    <property type="protein sequence ID" value="WUR04742.1"/>
    <property type="molecule type" value="Genomic_DNA"/>
</dbReference>
<organism evidence="1 3">
    <name type="scientific">Vairimorpha necatrix</name>
    <dbReference type="NCBI Taxonomy" id="6039"/>
    <lineage>
        <taxon>Eukaryota</taxon>
        <taxon>Fungi</taxon>
        <taxon>Fungi incertae sedis</taxon>
        <taxon>Microsporidia</taxon>
        <taxon>Nosematidae</taxon>
        <taxon>Vairimorpha</taxon>
    </lineage>
</organism>
<dbReference type="Proteomes" id="UP001334084">
    <property type="component" value="Chromosome 10"/>
</dbReference>